<feature type="transmembrane region" description="Helical" evidence="1">
    <location>
        <begin position="72"/>
        <end position="92"/>
    </location>
</feature>
<dbReference type="Proteomes" id="UP001358417">
    <property type="component" value="Unassembled WGS sequence"/>
</dbReference>
<name>A0AAV9N1S2_9EURO</name>
<evidence type="ECO:0000256" key="1">
    <source>
        <dbReference type="SAM" id="Phobius"/>
    </source>
</evidence>
<dbReference type="EMBL" id="JAVRRD010000023">
    <property type="protein sequence ID" value="KAK5047977.1"/>
    <property type="molecule type" value="Genomic_DNA"/>
</dbReference>
<evidence type="ECO:0000259" key="2">
    <source>
        <dbReference type="Pfam" id="PF24800"/>
    </source>
</evidence>
<comment type="caution">
    <text evidence="3">The sequence shown here is derived from an EMBL/GenBank/DDBJ whole genome shotgun (WGS) entry which is preliminary data.</text>
</comment>
<organism evidence="3 4">
    <name type="scientific">Exophiala bonariae</name>
    <dbReference type="NCBI Taxonomy" id="1690606"/>
    <lineage>
        <taxon>Eukaryota</taxon>
        <taxon>Fungi</taxon>
        <taxon>Dikarya</taxon>
        <taxon>Ascomycota</taxon>
        <taxon>Pezizomycotina</taxon>
        <taxon>Eurotiomycetes</taxon>
        <taxon>Chaetothyriomycetidae</taxon>
        <taxon>Chaetothyriales</taxon>
        <taxon>Herpotrichiellaceae</taxon>
        <taxon>Exophiala</taxon>
    </lineage>
</organism>
<sequence>MGQFTYSDGVATGKLVYYIPALVASILVASRHGFRKSSGWIYLTIFCVIRIVGSVAQLILISNPSSDGASTTALICTVLGLAPLLLASLGLLARCYYSILKQPWSTVFSLFGLRAVQILPTVGLILSIVGATNANTAAEIDKQDTVKIGVVLFTVSFASICLLCGIASLLAKKTKGGEKRLIRAVAFALPFLLVRVIYSLVAMFGNRSDFSLGNGSTAAVTISLFMEVLEECAVVLIYVFTGLKLPTVPVDADEDGVNLACRSERGGFGSGKFGLFSLGAAVLGRATKKHNGYGDVQSR</sequence>
<feature type="transmembrane region" description="Helical" evidence="1">
    <location>
        <begin position="148"/>
        <end position="170"/>
    </location>
</feature>
<feature type="domain" description="DUF7702" evidence="2">
    <location>
        <begin position="4"/>
        <end position="245"/>
    </location>
</feature>
<dbReference type="AlphaFoldDB" id="A0AAV9N1S2"/>
<proteinExistence type="predicted"/>
<evidence type="ECO:0000313" key="3">
    <source>
        <dbReference type="EMBL" id="KAK5047977.1"/>
    </source>
</evidence>
<feature type="transmembrane region" description="Helical" evidence="1">
    <location>
        <begin position="217"/>
        <end position="240"/>
    </location>
</feature>
<dbReference type="RefSeq" id="XP_064703483.1">
    <property type="nucleotide sequence ID" value="XM_064849728.1"/>
</dbReference>
<evidence type="ECO:0000313" key="4">
    <source>
        <dbReference type="Proteomes" id="UP001358417"/>
    </source>
</evidence>
<dbReference type="PANTHER" id="PTHR42109:SF2">
    <property type="entry name" value="INTEGRAL MEMBRANE PROTEIN"/>
    <property type="match status" value="1"/>
</dbReference>
<gene>
    <name evidence="3" type="ORF">LTR84_006167</name>
</gene>
<keyword evidence="1" id="KW-0812">Transmembrane</keyword>
<dbReference type="Pfam" id="PF24800">
    <property type="entry name" value="DUF7702"/>
    <property type="match status" value="1"/>
</dbReference>
<dbReference type="PANTHER" id="PTHR42109">
    <property type="entry name" value="UNPLACED GENOMIC SCAFFOLD UM_SCAF_CONTIG_1.265, WHOLE GENOME SHOTGUN SEQUENCE"/>
    <property type="match status" value="1"/>
</dbReference>
<keyword evidence="4" id="KW-1185">Reference proteome</keyword>
<feature type="transmembrane region" description="Helical" evidence="1">
    <location>
        <begin position="182"/>
        <end position="205"/>
    </location>
</feature>
<feature type="transmembrane region" description="Helical" evidence="1">
    <location>
        <begin position="15"/>
        <end position="34"/>
    </location>
</feature>
<keyword evidence="1" id="KW-1133">Transmembrane helix</keyword>
<feature type="transmembrane region" description="Helical" evidence="1">
    <location>
        <begin position="104"/>
        <end position="128"/>
    </location>
</feature>
<keyword evidence="1" id="KW-0472">Membrane</keyword>
<reference evidence="3 4" key="1">
    <citation type="submission" date="2023-08" db="EMBL/GenBank/DDBJ databases">
        <title>Black Yeasts Isolated from many extreme environments.</title>
        <authorList>
            <person name="Coleine C."/>
            <person name="Stajich J.E."/>
            <person name="Selbmann L."/>
        </authorList>
    </citation>
    <scope>NUCLEOTIDE SEQUENCE [LARGE SCALE GENOMIC DNA]</scope>
    <source>
        <strain evidence="3 4">CCFEE 5792</strain>
    </source>
</reference>
<accession>A0AAV9N1S2</accession>
<dbReference type="GeneID" id="89974339"/>
<feature type="transmembrane region" description="Helical" evidence="1">
    <location>
        <begin position="41"/>
        <end position="60"/>
    </location>
</feature>
<protein>
    <recommendedName>
        <fullName evidence="2">DUF7702 domain-containing protein</fullName>
    </recommendedName>
</protein>
<dbReference type="InterPro" id="IPR056119">
    <property type="entry name" value="DUF7702"/>
</dbReference>